<dbReference type="PANTHER" id="PTHR43798:SF31">
    <property type="entry name" value="AB HYDROLASE SUPERFAMILY PROTEIN YCLE"/>
    <property type="match status" value="1"/>
</dbReference>
<name>B9XI88_PEDPL</name>
<dbReference type="InterPro" id="IPR050266">
    <property type="entry name" value="AB_hydrolase_sf"/>
</dbReference>
<feature type="transmembrane region" description="Helical" evidence="2">
    <location>
        <begin position="34"/>
        <end position="53"/>
    </location>
</feature>
<dbReference type="GO" id="GO:0016787">
    <property type="term" value="F:hydrolase activity"/>
    <property type="evidence" value="ECO:0007669"/>
    <property type="project" value="UniProtKB-KW"/>
</dbReference>
<reference evidence="4 5" key="1">
    <citation type="journal article" date="2011" name="J. Bacteriol.">
        <title>Genome sequence of 'Pedosphaera parvula' Ellin514, an aerobic Verrucomicrobial isolate from pasture soil.</title>
        <authorList>
            <person name="Kant R."/>
            <person name="van Passel M.W."/>
            <person name="Sangwan P."/>
            <person name="Palva A."/>
            <person name="Lucas S."/>
            <person name="Copeland A."/>
            <person name="Lapidus A."/>
            <person name="Glavina Del Rio T."/>
            <person name="Dalin E."/>
            <person name="Tice H."/>
            <person name="Bruce D."/>
            <person name="Goodwin L."/>
            <person name="Pitluck S."/>
            <person name="Chertkov O."/>
            <person name="Larimer F.W."/>
            <person name="Land M.L."/>
            <person name="Hauser L."/>
            <person name="Brettin T.S."/>
            <person name="Detter J.C."/>
            <person name="Han S."/>
            <person name="de Vos W.M."/>
            <person name="Janssen P.H."/>
            <person name="Smidt H."/>
        </authorList>
    </citation>
    <scope>NUCLEOTIDE SEQUENCE [LARGE SCALE GENOMIC DNA]</scope>
    <source>
        <strain evidence="4 5">Ellin514</strain>
    </source>
</reference>
<evidence type="ECO:0000259" key="3">
    <source>
        <dbReference type="Pfam" id="PF12697"/>
    </source>
</evidence>
<keyword evidence="5" id="KW-1185">Reference proteome</keyword>
<keyword evidence="2" id="KW-0472">Membrane</keyword>
<accession>B9XI88</accession>
<dbReference type="GO" id="GO:0016020">
    <property type="term" value="C:membrane"/>
    <property type="evidence" value="ECO:0007669"/>
    <property type="project" value="TreeGrafter"/>
</dbReference>
<dbReference type="Pfam" id="PF12697">
    <property type="entry name" value="Abhydrolase_6"/>
    <property type="match status" value="1"/>
</dbReference>
<organism evidence="4 5">
    <name type="scientific">Pedosphaera parvula (strain Ellin514)</name>
    <dbReference type="NCBI Taxonomy" id="320771"/>
    <lineage>
        <taxon>Bacteria</taxon>
        <taxon>Pseudomonadati</taxon>
        <taxon>Verrucomicrobiota</taxon>
        <taxon>Pedosphaerae</taxon>
        <taxon>Pedosphaerales</taxon>
        <taxon>Pedosphaeraceae</taxon>
        <taxon>Pedosphaera</taxon>
    </lineage>
</organism>
<feature type="domain" description="AB hydrolase-1" evidence="3">
    <location>
        <begin position="71"/>
        <end position="312"/>
    </location>
</feature>
<dbReference type="Gene3D" id="3.40.50.1820">
    <property type="entry name" value="alpha/beta hydrolase"/>
    <property type="match status" value="1"/>
</dbReference>
<dbReference type="EMBL" id="ABOX02000017">
    <property type="protein sequence ID" value="EEF60349.1"/>
    <property type="molecule type" value="Genomic_DNA"/>
</dbReference>
<keyword evidence="2" id="KW-1133">Transmembrane helix</keyword>
<dbReference type="InterPro" id="IPR029058">
    <property type="entry name" value="AB_hydrolase_fold"/>
</dbReference>
<dbReference type="SUPFAM" id="SSF53474">
    <property type="entry name" value="alpha/beta-Hydrolases"/>
    <property type="match status" value="1"/>
</dbReference>
<evidence type="ECO:0000313" key="5">
    <source>
        <dbReference type="Proteomes" id="UP000003688"/>
    </source>
</evidence>
<dbReference type="InterPro" id="IPR000073">
    <property type="entry name" value="AB_hydrolase_1"/>
</dbReference>
<dbReference type="AlphaFoldDB" id="B9XI88"/>
<dbReference type="Proteomes" id="UP000003688">
    <property type="component" value="Unassembled WGS sequence"/>
</dbReference>
<protein>
    <submittedName>
        <fullName evidence="4">Alpha/beta hydrolase fold protein</fullName>
    </submittedName>
</protein>
<dbReference type="PANTHER" id="PTHR43798">
    <property type="entry name" value="MONOACYLGLYCEROL LIPASE"/>
    <property type="match status" value="1"/>
</dbReference>
<keyword evidence="2" id="KW-0812">Transmembrane</keyword>
<keyword evidence="1 4" id="KW-0378">Hydrolase</keyword>
<gene>
    <name evidence="4" type="ORF">Cflav_PD3319</name>
</gene>
<evidence type="ECO:0000313" key="4">
    <source>
        <dbReference type="EMBL" id="EEF60349.1"/>
    </source>
</evidence>
<dbReference type="STRING" id="320771.Cflav_PD3319"/>
<sequence precursor="true">MLIPQRVPIGTNALPPNNHKCKSPLNKIPMRQSVFRIILTVTFTMLIFTAALAEPITNRITVTVRGTGPDIVLIPGLASSNAVWDAIAKHLEGRYRLHIIQVAGFAGAPPNANAQGPVVQPTVDAINTYIKTNQLTAPKVISHSLGGLMALMLASQRPEDASKLLIVDSLPFFSVLNGVNNVEDAKPRAAAMRDTILAQTQKDYAQSQTNVLRFMVKSPEGLKTTAAWAVASDKSVVARALYELMTIDMRPQLPQIKIPVTILYPWDSSTGFPQAMVDNLYQKSFASLPNKKLIRIDNSLHFIMLDQPDQFLKQVDAFLK</sequence>
<comment type="caution">
    <text evidence="4">The sequence shown here is derived from an EMBL/GenBank/DDBJ whole genome shotgun (WGS) entry which is preliminary data.</text>
</comment>
<proteinExistence type="predicted"/>
<evidence type="ECO:0000256" key="1">
    <source>
        <dbReference type="ARBA" id="ARBA00022801"/>
    </source>
</evidence>
<evidence type="ECO:0000256" key="2">
    <source>
        <dbReference type="SAM" id="Phobius"/>
    </source>
</evidence>